<comment type="caution">
    <text evidence="1">The sequence shown here is derived from an EMBL/GenBank/DDBJ whole genome shotgun (WGS) entry which is preliminary data.</text>
</comment>
<evidence type="ECO:0000313" key="2">
    <source>
        <dbReference type="Proteomes" id="UP001234297"/>
    </source>
</evidence>
<reference evidence="1 2" key="1">
    <citation type="journal article" date="2022" name="Hortic Res">
        <title>A haplotype resolved chromosomal level avocado genome allows analysis of novel avocado genes.</title>
        <authorList>
            <person name="Nath O."/>
            <person name="Fletcher S.J."/>
            <person name="Hayward A."/>
            <person name="Shaw L.M."/>
            <person name="Masouleh A.K."/>
            <person name="Furtado A."/>
            <person name="Henry R.J."/>
            <person name="Mitter N."/>
        </authorList>
    </citation>
    <scope>NUCLEOTIDE SEQUENCE [LARGE SCALE GENOMIC DNA]</scope>
    <source>
        <strain evidence="2">cv. Hass</strain>
    </source>
</reference>
<protein>
    <submittedName>
        <fullName evidence="1">Uncharacterized protein</fullName>
    </submittedName>
</protein>
<name>A0ACC2KU53_PERAE</name>
<evidence type="ECO:0000313" key="1">
    <source>
        <dbReference type="EMBL" id="KAJ8624622.1"/>
    </source>
</evidence>
<keyword evidence="2" id="KW-1185">Reference proteome</keyword>
<accession>A0ACC2KU53</accession>
<organism evidence="1 2">
    <name type="scientific">Persea americana</name>
    <name type="common">Avocado</name>
    <dbReference type="NCBI Taxonomy" id="3435"/>
    <lineage>
        <taxon>Eukaryota</taxon>
        <taxon>Viridiplantae</taxon>
        <taxon>Streptophyta</taxon>
        <taxon>Embryophyta</taxon>
        <taxon>Tracheophyta</taxon>
        <taxon>Spermatophyta</taxon>
        <taxon>Magnoliopsida</taxon>
        <taxon>Magnoliidae</taxon>
        <taxon>Laurales</taxon>
        <taxon>Lauraceae</taxon>
        <taxon>Persea</taxon>
    </lineage>
</organism>
<dbReference type="EMBL" id="CM056819">
    <property type="protein sequence ID" value="KAJ8624622.1"/>
    <property type="molecule type" value="Genomic_DNA"/>
</dbReference>
<sequence length="79" mass="8928">MRLAARQQLACLVASTCCFQRLVTSSQHLLRQAPGDQRPTIGTPAISRPPLAYQAMCGRRAQLLHNDWWPVFRPHKTGF</sequence>
<proteinExistence type="predicted"/>
<gene>
    <name evidence="1" type="ORF">MRB53_033152</name>
</gene>
<dbReference type="Proteomes" id="UP001234297">
    <property type="component" value="Chromosome 11"/>
</dbReference>